<organism evidence="1 2">
    <name type="scientific">Pandoraea terrigena</name>
    <dbReference type="NCBI Taxonomy" id="2508292"/>
    <lineage>
        <taxon>Bacteria</taxon>
        <taxon>Pseudomonadati</taxon>
        <taxon>Pseudomonadota</taxon>
        <taxon>Betaproteobacteria</taxon>
        <taxon>Burkholderiales</taxon>
        <taxon>Burkholderiaceae</taxon>
        <taxon>Pandoraea</taxon>
    </lineage>
</organism>
<reference evidence="1 2" key="1">
    <citation type="submission" date="2019-08" db="EMBL/GenBank/DDBJ databases">
        <authorList>
            <person name="Peeters C."/>
        </authorList>
    </citation>
    <scope>NUCLEOTIDE SEQUENCE [LARGE SCALE GENOMIC DNA]</scope>
    <source>
        <strain evidence="1 2">LMG 31013</strain>
    </source>
</reference>
<sequence>MDHFRPTREPARSIYDTLLSEASKRKGRRTEDWISAERDAVLREAIFLAQKMGRRAPSLEDVERAERAAMGHSDYIAKWSYGVAAAITS</sequence>
<dbReference type="EMBL" id="CABPRU010000019">
    <property type="protein sequence ID" value="VVE52789.1"/>
    <property type="molecule type" value="Genomic_DNA"/>
</dbReference>
<evidence type="ECO:0000313" key="2">
    <source>
        <dbReference type="Proteomes" id="UP000334380"/>
    </source>
</evidence>
<dbReference type="RefSeq" id="WP_150615149.1">
    <property type="nucleotide sequence ID" value="NZ_CABPRU010000019.1"/>
</dbReference>
<evidence type="ECO:0000313" key="1">
    <source>
        <dbReference type="EMBL" id="VVE52789.1"/>
    </source>
</evidence>
<accession>A0A5E4YV82</accession>
<proteinExistence type="predicted"/>
<gene>
    <name evidence="1" type="ORF">PTE31013_04840</name>
</gene>
<dbReference type="OrthoDB" id="9134284at2"/>
<protein>
    <submittedName>
        <fullName evidence="1">Uncharacterized protein</fullName>
    </submittedName>
</protein>
<keyword evidence="2" id="KW-1185">Reference proteome</keyword>
<dbReference type="AlphaFoldDB" id="A0A5E4YV82"/>
<dbReference type="Proteomes" id="UP000334380">
    <property type="component" value="Unassembled WGS sequence"/>
</dbReference>
<name>A0A5E4YV82_9BURK</name>